<evidence type="ECO:0000313" key="2">
    <source>
        <dbReference type="Proteomes" id="UP000236021"/>
    </source>
</evidence>
<dbReference type="EMBL" id="POUI01000001">
    <property type="protein sequence ID" value="PNF86525.1"/>
    <property type="molecule type" value="Genomic_DNA"/>
</dbReference>
<comment type="caution">
    <text evidence="1">The sequence shown here is derived from an EMBL/GenBank/DDBJ whole genome shotgun (WGS) entry which is preliminary data.</text>
</comment>
<evidence type="ECO:0000313" key="1">
    <source>
        <dbReference type="EMBL" id="PNF86525.1"/>
    </source>
</evidence>
<name>A0ABX4W591_9GAMM</name>
<reference evidence="1 2" key="1">
    <citation type="submission" date="2018-01" db="EMBL/GenBank/DDBJ databases">
        <title>Denitrification phenotypes of diverse strains of Pseudomonas stutzeri.</title>
        <authorList>
            <person name="Milligan D.A."/>
            <person name="Bergaust L."/>
            <person name="Bakken L.R."/>
            <person name="Frostegard A."/>
        </authorList>
    </citation>
    <scope>NUCLEOTIDE SEQUENCE [LARGE SCALE GENOMIC DNA]</scope>
    <source>
        <strain evidence="1 2">ST27MN3</strain>
    </source>
</reference>
<accession>A0ABX4W591</accession>
<dbReference type="RefSeq" id="WP_102856875.1">
    <property type="nucleotide sequence ID" value="NZ_JAMOHT010000027.1"/>
</dbReference>
<sequence>MKTLNPTLLQATELMNQLNEVTTNYSQQIVDEYMNNPAAPIHKYRPQAIDHEGTYIPAWYRCDGPRHHYWSAIESNLNKRFRRNSFRAADPKELEIIISTERHLASSREILLYLLSLKKALKCLSDLKEKS</sequence>
<keyword evidence="2" id="KW-1185">Reference proteome</keyword>
<gene>
    <name evidence="1" type="ORF">CXK93_06955</name>
</gene>
<proteinExistence type="predicted"/>
<dbReference type="Proteomes" id="UP000236021">
    <property type="component" value="Unassembled WGS sequence"/>
</dbReference>
<organism evidence="1 2">
    <name type="scientific">Stutzerimonas decontaminans</name>
    <dbReference type="NCBI Taxonomy" id="3022791"/>
    <lineage>
        <taxon>Bacteria</taxon>
        <taxon>Pseudomonadati</taxon>
        <taxon>Pseudomonadota</taxon>
        <taxon>Gammaproteobacteria</taxon>
        <taxon>Pseudomonadales</taxon>
        <taxon>Pseudomonadaceae</taxon>
        <taxon>Stutzerimonas</taxon>
    </lineage>
</organism>
<protein>
    <submittedName>
        <fullName evidence="1">Uncharacterized protein</fullName>
    </submittedName>
</protein>